<reference evidence="1 2" key="1">
    <citation type="submission" date="2019-03" db="EMBL/GenBank/DDBJ databases">
        <title>Single cell metagenomics reveals metabolic interactions within the superorganism composed of flagellate Streblomastix strix and complex community of Bacteroidetes bacteria on its surface.</title>
        <authorList>
            <person name="Treitli S.C."/>
            <person name="Kolisko M."/>
            <person name="Husnik F."/>
            <person name="Keeling P."/>
            <person name="Hampl V."/>
        </authorList>
    </citation>
    <scope>NUCLEOTIDE SEQUENCE [LARGE SCALE GENOMIC DNA]</scope>
    <source>
        <strain evidence="1">ST1C</strain>
    </source>
</reference>
<name>A0A5J4TKI2_9EUKA</name>
<dbReference type="Proteomes" id="UP000324800">
    <property type="component" value="Unassembled WGS sequence"/>
</dbReference>
<dbReference type="AlphaFoldDB" id="A0A5J4TKI2"/>
<sequence>MLPARDLGPQHHFDTSVALPLLYYIAPDTEQGIEYKNIRRIVTEQKPKFSFRNQDIPKQSPFASRSAPPQFTSPVVYRQMNNTIDQSTIIADVSVPNVLLRTAKEQQEDEDFAQVLVEVNNTLIGKKRKNCNKEIKMAHSGIRNHLFHIMQEVSLQTGRTGTIIKVLPIFNRIAMDSMALRQDKIPHSSKMCRININKQDGTTSNKTRGASGMVDTSRCLNLHFRSLII</sequence>
<comment type="caution">
    <text evidence="1">The sequence shown here is derived from an EMBL/GenBank/DDBJ whole genome shotgun (WGS) entry which is preliminary data.</text>
</comment>
<accession>A0A5J4TKI2</accession>
<proteinExistence type="predicted"/>
<evidence type="ECO:0000313" key="2">
    <source>
        <dbReference type="Proteomes" id="UP000324800"/>
    </source>
</evidence>
<gene>
    <name evidence="1" type="ORF">EZS28_046153</name>
</gene>
<protein>
    <submittedName>
        <fullName evidence="1">Uncharacterized protein</fullName>
    </submittedName>
</protein>
<organism evidence="1 2">
    <name type="scientific">Streblomastix strix</name>
    <dbReference type="NCBI Taxonomy" id="222440"/>
    <lineage>
        <taxon>Eukaryota</taxon>
        <taxon>Metamonada</taxon>
        <taxon>Preaxostyla</taxon>
        <taxon>Oxymonadida</taxon>
        <taxon>Streblomastigidae</taxon>
        <taxon>Streblomastix</taxon>
    </lineage>
</organism>
<dbReference type="EMBL" id="SNRW01030042">
    <property type="protein sequence ID" value="KAA6358320.1"/>
    <property type="molecule type" value="Genomic_DNA"/>
</dbReference>
<feature type="non-terminal residue" evidence="1">
    <location>
        <position position="229"/>
    </location>
</feature>
<evidence type="ECO:0000313" key="1">
    <source>
        <dbReference type="EMBL" id="KAA6358320.1"/>
    </source>
</evidence>